<gene>
    <name evidence="1" type="ORF">BN1356_02347</name>
</gene>
<dbReference type="AlphaFoldDB" id="A0A0E4H5T1"/>
<evidence type="ECO:0000313" key="2">
    <source>
        <dbReference type="Proteomes" id="UP000198604"/>
    </source>
</evidence>
<name>A0A0E4H5T1_9STRE</name>
<sequence length="115" mass="13044">MNNLRQFLSFKHQEFLEKKKLFFLAVKPIANGDGVKVSVLILEDKTTYQNEKNNLGEQLLVTVANKTVDDFISFKPLQTECKVINVVKASIYGDYQNQLSIHADVVAVNIEGEKK</sequence>
<proteinExistence type="predicted"/>
<dbReference type="EMBL" id="CTEN01000006">
    <property type="protein sequence ID" value="CQR26002.1"/>
    <property type="molecule type" value="Genomic_DNA"/>
</dbReference>
<accession>A0A0E4H5T1</accession>
<keyword evidence="2" id="KW-1185">Reference proteome</keyword>
<evidence type="ECO:0000313" key="1">
    <source>
        <dbReference type="EMBL" id="CQR26002.1"/>
    </source>
</evidence>
<dbReference type="Proteomes" id="UP000198604">
    <property type="component" value="Unassembled WGS sequence"/>
</dbReference>
<organism evidence="1 2">
    <name type="scientific">Streptococcus varani</name>
    <dbReference type="NCBI Taxonomy" id="1608583"/>
    <lineage>
        <taxon>Bacteria</taxon>
        <taxon>Bacillati</taxon>
        <taxon>Bacillota</taxon>
        <taxon>Bacilli</taxon>
        <taxon>Lactobacillales</taxon>
        <taxon>Streptococcaceae</taxon>
        <taxon>Streptococcus</taxon>
    </lineage>
</organism>
<dbReference type="RefSeq" id="WP_245620347.1">
    <property type="nucleotide sequence ID" value="NZ_CTEN01000006.1"/>
</dbReference>
<dbReference type="STRING" id="1608583.BN1356_02347"/>
<reference evidence="2" key="1">
    <citation type="submission" date="2015-03" db="EMBL/GenBank/DDBJ databases">
        <authorList>
            <person name="Urmite Genomes"/>
        </authorList>
    </citation>
    <scope>NUCLEOTIDE SEQUENCE [LARGE SCALE GENOMIC DNA]</scope>
    <source>
        <strain evidence="2">FF10</strain>
    </source>
</reference>
<protein>
    <submittedName>
        <fullName evidence="1">Uncharacterized protein</fullName>
    </submittedName>
</protein>